<proteinExistence type="predicted"/>
<accession>A0A843UIT7</accession>
<keyword evidence="2" id="KW-0460">Magnesium</keyword>
<dbReference type="EMBL" id="NMUH01000480">
    <property type="protein sequence ID" value="MQL79889.1"/>
    <property type="molecule type" value="Genomic_DNA"/>
</dbReference>
<dbReference type="PANTHER" id="PTHR24093:SF369">
    <property type="entry name" value="CALCIUM-TRANSPORTING ATPASE"/>
    <property type="match status" value="1"/>
</dbReference>
<dbReference type="AlphaFoldDB" id="A0A843UIT7"/>
<evidence type="ECO:0000256" key="3">
    <source>
        <dbReference type="SAM" id="MobiDB-lite"/>
    </source>
</evidence>
<feature type="domain" description="Cation-transporting P-type ATPase N-terminal" evidence="5">
    <location>
        <begin position="201"/>
        <end position="275"/>
    </location>
</feature>
<evidence type="ECO:0000313" key="6">
    <source>
        <dbReference type="EMBL" id="MQL79889.1"/>
    </source>
</evidence>
<feature type="compositionally biased region" description="Basic residues" evidence="3">
    <location>
        <begin position="69"/>
        <end position="93"/>
    </location>
</feature>
<organism evidence="6 7">
    <name type="scientific">Colocasia esculenta</name>
    <name type="common">Wild taro</name>
    <name type="synonym">Arum esculentum</name>
    <dbReference type="NCBI Taxonomy" id="4460"/>
    <lineage>
        <taxon>Eukaryota</taxon>
        <taxon>Viridiplantae</taxon>
        <taxon>Streptophyta</taxon>
        <taxon>Embryophyta</taxon>
        <taxon>Tracheophyta</taxon>
        <taxon>Spermatophyta</taxon>
        <taxon>Magnoliopsida</taxon>
        <taxon>Liliopsida</taxon>
        <taxon>Araceae</taxon>
        <taxon>Aroideae</taxon>
        <taxon>Colocasieae</taxon>
        <taxon>Colocasia</taxon>
    </lineage>
</organism>
<dbReference type="GO" id="GO:0005388">
    <property type="term" value="F:P-type calcium transporter activity"/>
    <property type="evidence" value="ECO:0007669"/>
    <property type="project" value="TreeGrafter"/>
</dbReference>
<dbReference type="PANTHER" id="PTHR24093">
    <property type="entry name" value="CATION TRANSPORTING ATPASE"/>
    <property type="match status" value="1"/>
</dbReference>
<feature type="compositionally biased region" description="Gly residues" evidence="3">
    <location>
        <begin position="119"/>
        <end position="132"/>
    </location>
</feature>
<name>A0A843UIT7_COLES</name>
<keyword evidence="4" id="KW-0812">Transmembrane</keyword>
<evidence type="ECO:0000256" key="1">
    <source>
        <dbReference type="ARBA" id="ARBA00004127"/>
    </source>
</evidence>
<evidence type="ECO:0000259" key="5">
    <source>
        <dbReference type="SMART" id="SM00831"/>
    </source>
</evidence>
<dbReference type="GO" id="GO:0012505">
    <property type="term" value="C:endomembrane system"/>
    <property type="evidence" value="ECO:0007669"/>
    <property type="project" value="UniProtKB-SubCell"/>
</dbReference>
<evidence type="ECO:0000313" key="7">
    <source>
        <dbReference type="Proteomes" id="UP000652761"/>
    </source>
</evidence>
<evidence type="ECO:0000256" key="4">
    <source>
        <dbReference type="SAM" id="Phobius"/>
    </source>
</evidence>
<dbReference type="InterPro" id="IPR024750">
    <property type="entry name" value="Ca_ATPase_N_dom"/>
</dbReference>
<dbReference type="Pfam" id="PF12515">
    <property type="entry name" value="CaATP_NAI"/>
    <property type="match status" value="1"/>
</dbReference>
<dbReference type="SUPFAM" id="SSF81665">
    <property type="entry name" value="Calcium ATPase, transmembrane domain M"/>
    <property type="match status" value="1"/>
</dbReference>
<feature type="compositionally biased region" description="Low complexity" evidence="3">
    <location>
        <begin position="317"/>
        <end position="331"/>
    </location>
</feature>
<dbReference type="SMART" id="SM00831">
    <property type="entry name" value="Cation_ATPase_N"/>
    <property type="match status" value="1"/>
</dbReference>
<feature type="non-terminal residue" evidence="6">
    <location>
        <position position="1"/>
    </location>
</feature>
<evidence type="ECO:0000256" key="2">
    <source>
        <dbReference type="ARBA" id="ARBA00022842"/>
    </source>
</evidence>
<sequence>MLVPSRCSCPTQAVAPKRLKPDLVGPINRLPPLLWYGGKAPGSFFSLHRSAPPQERRRRSTEPPARGWAKYRLRHHHRHRHRRRPSHPSPHPHRPMDRAVECVSSPNRHRRFYDEESGGEGGSGGGARGGDGPSSDAFDIPPKNASLERLRRWRAAFLFKEAGEKEAPGPPGKIPTPGVYGIGQEQLTSMTRDHDFSMLQEYGGVKGLANLLKTNLDKGISADESELLRRRNAFGSNTYPRKKGRSFWVFLWEAWQDLTLIILMIAAAVSLALGIKTEGIKTRPTRDRIARVGSVLAPPIRAGVTCPVPCARIGRARLGSAGSPSPGRSAADWPGPGRSAAQRLVQN</sequence>
<dbReference type="GO" id="GO:0005516">
    <property type="term" value="F:calmodulin binding"/>
    <property type="evidence" value="ECO:0007669"/>
    <property type="project" value="InterPro"/>
</dbReference>
<feature type="region of interest" description="Disordered" evidence="3">
    <location>
        <begin position="46"/>
        <end position="98"/>
    </location>
</feature>
<dbReference type="Pfam" id="PF00690">
    <property type="entry name" value="Cation_ATPase_N"/>
    <property type="match status" value="1"/>
</dbReference>
<feature type="transmembrane region" description="Helical" evidence="4">
    <location>
        <begin position="247"/>
        <end position="273"/>
    </location>
</feature>
<keyword evidence="7" id="KW-1185">Reference proteome</keyword>
<dbReference type="GO" id="GO:0005886">
    <property type="term" value="C:plasma membrane"/>
    <property type="evidence" value="ECO:0007669"/>
    <property type="project" value="TreeGrafter"/>
</dbReference>
<comment type="subcellular location">
    <subcellularLocation>
        <location evidence="1">Endomembrane system</location>
        <topology evidence="1">Multi-pass membrane protein</topology>
    </subcellularLocation>
</comment>
<comment type="caution">
    <text evidence="6">The sequence shown here is derived from an EMBL/GenBank/DDBJ whole genome shotgun (WGS) entry which is preliminary data.</text>
</comment>
<keyword evidence="4" id="KW-1133">Transmembrane helix</keyword>
<keyword evidence="4" id="KW-0472">Membrane</keyword>
<dbReference type="InterPro" id="IPR004014">
    <property type="entry name" value="ATPase_P-typ_cation-transptr_N"/>
</dbReference>
<dbReference type="InterPro" id="IPR023298">
    <property type="entry name" value="ATPase_P-typ_TM_dom_sf"/>
</dbReference>
<protein>
    <recommendedName>
        <fullName evidence="5">Cation-transporting P-type ATPase N-terminal domain-containing protein</fullName>
    </recommendedName>
</protein>
<dbReference type="OrthoDB" id="3352408at2759"/>
<reference evidence="6" key="1">
    <citation type="submission" date="2017-07" db="EMBL/GenBank/DDBJ databases">
        <title>Taro Niue Genome Assembly and Annotation.</title>
        <authorList>
            <person name="Atibalentja N."/>
            <person name="Keating K."/>
            <person name="Fields C.J."/>
        </authorList>
    </citation>
    <scope>NUCLEOTIDE SEQUENCE</scope>
    <source>
        <strain evidence="6">Niue_2</strain>
        <tissue evidence="6">Leaf</tissue>
    </source>
</reference>
<gene>
    <name evidence="6" type="ORF">Taro_012333</name>
</gene>
<dbReference type="Proteomes" id="UP000652761">
    <property type="component" value="Unassembled WGS sequence"/>
</dbReference>
<feature type="region of interest" description="Disordered" evidence="3">
    <location>
        <begin position="317"/>
        <end position="347"/>
    </location>
</feature>
<feature type="region of interest" description="Disordered" evidence="3">
    <location>
        <begin position="111"/>
        <end position="145"/>
    </location>
</feature>